<dbReference type="PANTHER" id="PTHR10695:SF46">
    <property type="entry name" value="BIFUNCTIONAL COENZYME A SYNTHASE-RELATED"/>
    <property type="match status" value="1"/>
</dbReference>
<dbReference type="InterPro" id="IPR027417">
    <property type="entry name" value="P-loop_NTPase"/>
</dbReference>
<name>A0A8H7SSI0_9FUNG</name>
<dbReference type="FunFam" id="3.40.50.300:FF:000485">
    <property type="entry name" value="Dephospho-CoA kinase CAB5"/>
    <property type="match status" value="1"/>
</dbReference>
<evidence type="ECO:0000256" key="1">
    <source>
        <dbReference type="ARBA" id="ARBA00009018"/>
    </source>
</evidence>
<dbReference type="OrthoDB" id="247245at2759"/>
<dbReference type="GO" id="GO:0005737">
    <property type="term" value="C:cytoplasm"/>
    <property type="evidence" value="ECO:0007669"/>
    <property type="project" value="UniProtKB-ARBA"/>
</dbReference>
<dbReference type="PROSITE" id="PS51219">
    <property type="entry name" value="DPCK"/>
    <property type="match status" value="1"/>
</dbReference>
<dbReference type="GO" id="GO:0004140">
    <property type="term" value="F:dephospho-CoA kinase activity"/>
    <property type="evidence" value="ECO:0007669"/>
    <property type="project" value="InterPro"/>
</dbReference>
<dbReference type="CDD" id="cd02022">
    <property type="entry name" value="DPCK"/>
    <property type="match status" value="1"/>
</dbReference>
<dbReference type="GO" id="GO:0005524">
    <property type="term" value="F:ATP binding"/>
    <property type="evidence" value="ECO:0007669"/>
    <property type="project" value="UniProtKB-KW"/>
</dbReference>
<dbReference type="GO" id="GO:0015937">
    <property type="term" value="P:coenzyme A biosynthetic process"/>
    <property type="evidence" value="ECO:0007669"/>
    <property type="project" value="InterPro"/>
</dbReference>
<accession>A0A8H7SSI0</accession>
<dbReference type="Gene3D" id="3.40.50.300">
    <property type="entry name" value="P-loop containing nucleotide triphosphate hydrolases"/>
    <property type="match status" value="1"/>
</dbReference>
<dbReference type="HAMAP" id="MF_00376">
    <property type="entry name" value="Dephospho_CoA_kinase"/>
    <property type="match status" value="1"/>
</dbReference>
<comment type="caution">
    <text evidence="4">The sequence shown here is derived from an EMBL/GenBank/DDBJ whole genome shotgun (WGS) entry which is preliminary data.</text>
</comment>
<sequence length="239" mass="27166">MKLIGLTGGISTGKSTVSSLLAKQGLPIIDADKIAREIVEPGRKANQLIRQHFGDEVFLPDGYLDRPKLGQIIFQDPEKRQILNRCTHPYVRWEMAKQAFLYWLKGADVVIFDVPLLIESKLDRFMSTTVVVYCSDILQLQRLRKRDNLTEEQALQRMKSQMPISEKVEKADIVLDNSSDMKQLEIQVKNMVKKIKPSVFTWLFEYAGPPMGIALLSLFVKQYASVLLNIIVDSVASLK</sequence>
<evidence type="ECO:0000313" key="5">
    <source>
        <dbReference type="Proteomes" id="UP000613177"/>
    </source>
</evidence>
<protein>
    <recommendedName>
        <fullName evidence="6">Dephospho-CoA kinase</fullName>
    </recommendedName>
</protein>
<comment type="similarity">
    <text evidence="1">Belongs to the CoaE family.</text>
</comment>
<dbReference type="PANTHER" id="PTHR10695">
    <property type="entry name" value="DEPHOSPHO-COA KINASE-RELATED"/>
    <property type="match status" value="1"/>
</dbReference>
<dbReference type="SUPFAM" id="SSF52540">
    <property type="entry name" value="P-loop containing nucleoside triphosphate hydrolases"/>
    <property type="match status" value="1"/>
</dbReference>
<evidence type="ECO:0000256" key="2">
    <source>
        <dbReference type="ARBA" id="ARBA00022741"/>
    </source>
</evidence>
<dbReference type="InterPro" id="IPR001977">
    <property type="entry name" value="Depp_CoAkinase"/>
</dbReference>
<keyword evidence="2" id="KW-0547">Nucleotide-binding</keyword>
<keyword evidence="5" id="KW-1185">Reference proteome</keyword>
<dbReference type="NCBIfam" id="TIGR00152">
    <property type="entry name" value="dephospho-CoA kinase"/>
    <property type="match status" value="1"/>
</dbReference>
<proteinExistence type="inferred from homology"/>
<reference evidence="4" key="1">
    <citation type="submission" date="2021-01" db="EMBL/GenBank/DDBJ databases">
        <title>Metabolic potential, ecology and presence of endohyphal bacteria is reflected in genomic diversity of Mucoromycotina.</title>
        <authorList>
            <person name="Muszewska A."/>
            <person name="Okrasinska A."/>
            <person name="Steczkiewicz K."/>
            <person name="Drgas O."/>
            <person name="Orlowska M."/>
            <person name="Perlinska-Lenart U."/>
            <person name="Aleksandrzak-Piekarczyk T."/>
            <person name="Szatraj K."/>
            <person name="Zielenkiewicz U."/>
            <person name="Pilsyk S."/>
            <person name="Malc E."/>
            <person name="Mieczkowski P."/>
            <person name="Kruszewska J.S."/>
            <person name="Biernat P."/>
            <person name="Pawlowska J."/>
        </authorList>
    </citation>
    <scope>NUCLEOTIDE SEQUENCE</scope>
    <source>
        <strain evidence="4">WA0000018081</strain>
    </source>
</reference>
<organism evidence="4 5">
    <name type="scientific">Thamnidium elegans</name>
    <dbReference type="NCBI Taxonomy" id="101142"/>
    <lineage>
        <taxon>Eukaryota</taxon>
        <taxon>Fungi</taxon>
        <taxon>Fungi incertae sedis</taxon>
        <taxon>Mucoromycota</taxon>
        <taxon>Mucoromycotina</taxon>
        <taxon>Mucoromycetes</taxon>
        <taxon>Mucorales</taxon>
        <taxon>Mucorineae</taxon>
        <taxon>Mucoraceae</taxon>
        <taxon>Thamnidium</taxon>
    </lineage>
</organism>
<dbReference type="Pfam" id="PF01121">
    <property type="entry name" value="CoaE"/>
    <property type="match status" value="1"/>
</dbReference>
<evidence type="ECO:0008006" key="6">
    <source>
        <dbReference type="Google" id="ProtNLM"/>
    </source>
</evidence>
<dbReference type="EMBL" id="JAEPRE010000076">
    <property type="protein sequence ID" value="KAG2233536.1"/>
    <property type="molecule type" value="Genomic_DNA"/>
</dbReference>
<evidence type="ECO:0000256" key="3">
    <source>
        <dbReference type="ARBA" id="ARBA00022840"/>
    </source>
</evidence>
<dbReference type="AlphaFoldDB" id="A0A8H7SSI0"/>
<dbReference type="Proteomes" id="UP000613177">
    <property type="component" value="Unassembled WGS sequence"/>
</dbReference>
<gene>
    <name evidence="4" type="ORF">INT48_007138</name>
</gene>
<evidence type="ECO:0000313" key="4">
    <source>
        <dbReference type="EMBL" id="KAG2233536.1"/>
    </source>
</evidence>
<keyword evidence="3" id="KW-0067">ATP-binding</keyword>